<dbReference type="Pfam" id="PF03167">
    <property type="entry name" value="UDG"/>
    <property type="match status" value="1"/>
</dbReference>
<comment type="catalytic activity">
    <reaction evidence="1">
        <text>Hydrolyzes single-stranded DNA or mismatched double-stranded DNA and polynucleotides, releasing free uracil.</text>
        <dbReference type="EC" id="3.2.2.27"/>
    </reaction>
</comment>
<keyword evidence="8" id="KW-0378">Hydrolase</keyword>
<dbReference type="SMART" id="SM00987">
    <property type="entry name" value="UreE_C"/>
    <property type="match status" value="1"/>
</dbReference>
<dbReference type="AlphaFoldDB" id="A0A2M7E8W3"/>
<dbReference type="InterPro" id="IPR051536">
    <property type="entry name" value="UDG_Type-4/5"/>
</dbReference>
<evidence type="ECO:0000256" key="8">
    <source>
        <dbReference type="ARBA" id="ARBA00022801"/>
    </source>
</evidence>
<evidence type="ECO:0000256" key="4">
    <source>
        <dbReference type="ARBA" id="ARBA00019403"/>
    </source>
</evidence>
<evidence type="ECO:0000313" key="13">
    <source>
        <dbReference type="EMBL" id="PIV64153.1"/>
    </source>
</evidence>
<evidence type="ECO:0000256" key="10">
    <source>
        <dbReference type="ARBA" id="ARBA00023014"/>
    </source>
</evidence>
<evidence type="ECO:0000313" key="14">
    <source>
        <dbReference type="Proteomes" id="UP000228886"/>
    </source>
</evidence>
<dbReference type="CDD" id="cd10030">
    <property type="entry name" value="UDG-F4_TTUDGA_SPO1dp_like"/>
    <property type="match status" value="1"/>
</dbReference>
<keyword evidence="7" id="KW-0227">DNA damage</keyword>
<protein>
    <recommendedName>
        <fullName evidence="4">Type-4 uracil-DNA glycosylase</fullName>
        <ecNumber evidence="3">3.2.2.27</ecNumber>
    </recommendedName>
</protein>
<evidence type="ECO:0000256" key="7">
    <source>
        <dbReference type="ARBA" id="ARBA00022763"/>
    </source>
</evidence>
<reference evidence="14" key="1">
    <citation type="submission" date="2017-09" db="EMBL/GenBank/DDBJ databases">
        <title>Depth-based differentiation of microbial function through sediment-hosted aquifers and enrichment of novel symbionts in the deep terrestrial subsurface.</title>
        <authorList>
            <person name="Probst A.J."/>
            <person name="Ladd B."/>
            <person name="Jarett J.K."/>
            <person name="Geller-Mcgrath D.E."/>
            <person name="Sieber C.M.K."/>
            <person name="Emerson J.B."/>
            <person name="Anantharaman K."/>
            <person name="Thomas B.C."/>
            <person name="Malmstrom R."/>
            <person name="Stieglmeier M."/>
            <person name="Klingl A."/>
            <person name="Woyke T."/>
            <person name="Ryan C.M."/>
            <person name="Banfield J.F."/>
        </authorList>
    </citation>
    <scope>NUCLEOTIDE SEQUENCE [LARGE SCALE GENOMIC DNA]</scope>
</reference>
<sequence>MEKKECLEELKKKVENCRNCSLGRSRKYVVFGEGNSESKIVFVGEAPGYYEDQVGKPFVGQAGKLLDTLLADIGLSRSSVYIANILKCRPLGNRDPLPEEINACKPYLMEQLKIIQPSLICTLGRFALISICNKSVSITAVHGKLIQAETYNIFPLYHPAAALHQPTLLKSIKRDFAELKEIISKPMPKIKPEPKTEIKIPEKTNVQEQMKLF</sequence>
<dbReference type="InterPro" id="IPR005273">
    <property type="entry name" value="Ura-DNA_glyco_family4"/>
</dbReference>
<evidence type="ECO:0000256" key="11">
    <source>
        <dbReference type="ARBA" id="ARBA00023204"/>
    </source>
</evidence>
<keyword evidence="6" id="KW-0479">Metal-binding</keyword>
<dbReference type="GO" id="GO:0046872">
    <property type="term" value="F:metal ion binding"/>
    <property type="evidence" value="ECO:0007669"/>
    <property type="project" value="UniProtKB-KW"/>
</dbReference>
<evidence type="ECO:0000256" key="9">
    <source>
        <dbReference type="ARBA" id="ARBA00023004"/>
    </source>
</evidence>
<dbReference type="PANTHER" id="PTHR33693">
    <property type="entry name" value="TYPE-5 URACIL-DNA GLYCOSYLASE"/>
    <property type="match status" value="1"/>
</dbReference>
<evidence type="ECO:0000256" key="5">
    <source>
        <dbReference type="ARBA" id="ARBA00022485"/>
    </source>
</evidence>
<accession>A0A2M7E8W3</accession>
<dbReference type="GO" id="GO:0051539">
    <property type="term" value="F:4 iron, 4 sulfur cluster binding"/>
    <property type="evidence" value="ECO:0007669"/>
    <property type="project" value="UniProtKB-KW"/>
</dbReference>
<dbReference type="Gene3D" id="3.40.470.10">
    <property type="entry name" value="Uracil-DNA glycosylase-like domain"/>
    <property type="match status" value="1"/>
</dbReference>
<dbReference type="SUPFAM" id="SSF52141">
    <property type="entry name" value="Uracil-DNA glycosylase-like"/>
    <property type="match status" value="1"/>
</dbReference>
<dbReference type="EMBL" id="PETL01000178">
    <property type="protein sequence ID" value="PIV64153.1"/>
    <property type="molecule type" value="Genomic_DNA"/>
</dbReference>
<evidence type="ECO:0000256" key="1">
    <source>
        <dbReference type="ARBA" id="ARBA00001400"/>
    </source>
</evidence>
<dbReference type="GO" id="GO:0004844">
    <property type="term" value="F:uracil DNA N-glycosylase activity"/>
    <property type="evidence" value="ECO:0007669"/>
    <property type="project" value="UniProtKB-EC"/>
</dbReference>
<feature type="domain" description="Uracil-DNA glycosylase-like" evidence="12">
    <location>
        <begin position="31"/>
        <end position="177"/>
    </location>
</feature>
<proteinExistence type="inferred from homology"/>
<dbReference type="GO" id="GO:0006281">
    <property type="term" value="P:DNA repair"/>
    <property type="evidence" value="ECO:0007669"/>
    <property type="project" value="UniProtKB-KW"/>
</dbReference>
<evidence type="ECO:0000256" key="3">
    <source>
        <dbReference type="ARBA" id="ARBA00012030"/>
    </source>
</evidence>
<evidence type="ECO:0000256" key="6">
    <source>
        <dbReference type="ARBA" id="ARBA00022723"/>
    </source>
</evidence>
<comment type="similarity">
    <text evidence="2">Belongs to the uracil-DNA glycosylase (UDG) superfamily. Type 4 (UDGa) family.</text>
</comment>
<dbReference type="PANTHER" id="PTHR33693:SF1">
    <property type="entry name" value="TYPE-4 URACIL-DNA GLYCOSYLASE"/>
    <property type="match status" value="1"/>
</dbReference>
<dbReference type="EC" id="3.2.2.27" evidence="3"/>
<name>A0A2M7E8W3_9BACT</name>
<gene>
    <name evidence="13" type="ORF">COS11_03680</name>
</gene>
<keyword evidence="5" id="KW-0004">4Fe-4S</keyword>
<keyword evidence="10" id="KW-0411">Iron-sulfur</keyword>
<evidence type="ECO:0000259" key="12">
    <source>
        <dbReference type="SMART" id="SM00986"/>
    </source>
</evidence>
<dbReference type="NCBIfam" id="TIGR00758">
    <property type="entry name" value="UDG_fam4"/>
    <property type="match status" value="1"/>
</dbReference>
<comment type="caution">
    <text evidence="13">The sequence shown here is derived from an EMBL/GenBank/DDBJ whole genome shotgun (WGS) entry which is preliminary data.</text>
</comment>
<dbReference type="SMART" id="SM00986">
    <property type="entry name" value="UDG"/>
    <property type="match status" value="1"/>
</dbReference>
<organism evidence="13 14">
    <name type="scientific">bacterium (Candidatus Ratteibacteria) CG01_land_8_20_14_3_00_40_19</name>
    <dbReference type="NCBI Taxonomy" id="2014290"/>
    <lineage>
        <taxon>Bacteria</taxon>
        <taxon>Candidatus Ratteibacteria</taxon>
    </lineage>
</organism>
<keyword evidence="9" id="KW-0408">Iron</keyword>
<dbReference type="Proteomes" id="UP000228886">
    <property type="component" value="Unassembled WGS sequence"/>
</dbReference>
<dbReference type="InterPro" id="IPR005122">
    <property type="entry name" value="Uracil-DNA_glycosylase-like"/>
</dbReference>
<evidence type="ECO:0000256" key="2">
    <source>
        <dbReference type="ARBA" id="ARBA00006521"/>
    </source>
</evidence>
<keyword evidence="11" id="KW-0234">DNA repair</keyword>
<dbReference type="InterPro" id="IPR036895">
    <property type="entry name" value="Uracil-DNA_glycosylase-like_sf"/>
</dbReference>